<dbReference type="RefSeq" id="WP_124196583.1">
    <property type="nucleotide sequence ID" value="NZ_REGA01000015.1"/>
</dbReference>
<dbReference type="Pfam" id="PF01978">
    <property type="entry name" value="TrmB"/>
    <property type="match status" value="1"/>
</dbReference>
<sequence length="77" mass="8668">MNSTVEQEIDVAVPDDITTPRAKLVYYYLATNGGATADDIRSDLDISKGNALSIIGTLRERDHVERENGRYELRRVE</sequence>
<dbReference type="OrthoDB" id="182995at2157"/>
<dbReference type="InterPro" id="IPR036390">
    <property type="entry name" value="WH_DNA-bd_sf"/>
</dbReference>
<evidence type="ECO:0000259" key="1">
    <source>
        <dbReference type="Pfam" id="PF01978"/>
    </source>
</evidence>
<dbReference type="Gene3D" id="1.10.10.10">
    <property type="entry name" value="Winged helix-like DNA-binding domain superfamily/Winged helix DNA-binding domain"/>
    <property type="match status" value="1"/>
</dbReference>
<feature type="domain" description="Transcription regulator TrmB N-terminal" evidence="1">
    <location>
        <begin position="25"/>
        <end position="72"/>
    </location>
</feature>
<proteinExistence type="predicted"/>
<accession>A0A3N6P8S9</accession>
<evidence type="ECO:0000313" key="3">
    <source>
        <dbReference type="Proteomes" id="UP000282323"/>
    </source>
</evidence>
<protein>
    <submittedName>
        <fullName evidence="2">MarR family transcriptional regulator</fullName>
    </submittedName>
</protein>
<comment type="caution">
    <text evidence="2">The sequence shown here is derived from an EMBL/GenBank/DDBJ whole genome shotgun (WGS) entry which is preliminary data.</text>
</comment>
<dbReference type="InterPro" id="IPR036388">
    <property type="entry name" value="WH-like_DNA-bd_sf"/>
</dbReference>
<evidence type="ECO:0000313" key="2">
    <source>
        <dbReference type="EMBL" id="RQG92565.1"/>
    </source>
</evidence>
<dbReference type="EMBL" id="REGA01000015">
    <property type="protein sequence ID" value="RQG92565.1"/>
    <property type="molecule type" value="Genomic_DNA"/>
</dbReference>
<gene>
    <name evidence="2" type="ORF">EA473_15885</name>
</gene>
<dbReference type="InterPro" id="IPR002831">
    <property type="entry name" value="Tscrpt_reg_TrmB_N"/>
</dbReference>
<reference evidence="2 3" key="1">
    <citation type="submission" date="2018-10" db="EMBL/GenBank/DDBJ databases">
        <title>Natrarchaeobius chitinivorans gen. nov., sp. nov., and Natrarchaeobius haloalkaliphilus sp. nov., alkaliphilic, chitin-utilizing haloarchaea from hypersaline alkaline lakes.</title>
        <authorList>
            <person name="Sorokin D.Y."/>
            <person name="Elcheninov A.G."/>
            <person name="Kostrikina N.A."/>
            <person name="Bale N.J."/>
            <person name="Sinninghe Damste J.S."/>
            <person name="Khijniak T.V."/>
            <person name="Kublanov I.V."/>
            <person name="Toshchakov S.V."/>
        </authorList>
    </citation>
    <scope>NUCLEOTIDE SEQUENCE [LARGE SCALE GENOMIC DNA]</scope>
    <source>
        <strain evidence="2 3">AArcht4T</strain>
    </source>
</reference>
<keyword evidence="3" id="KW-1185">Reference proteome</keyword>
<organism evidence="2 3">
    <name type="scientific">Natrarchaeobius chitinivorans</name>
    <dbReference type="NCBI Taxonomy" id="1679083"/>
    <lineage>
        <taxon>Archaea</taxon>
        <taxon>Methanobacteriati</taxon>
        <taxon>Methanobacteriota</taxon>
        <taxon>Stenosarchaea group</taxon>
        <taxon>Halobacteria</taxon>
        <taxon>Halobacteriales</taxon>
        <taxon>Natrialbaceae</taxon>
        <taxon>Natrarchaeobius</taxon>
    </lineage>
</organism>
<dbReference type="SUPFAM" id="SSF46785">
    <property type="entry name" value="Winged helix' DNA-binding domain"/>
    <property type="match status" value="1"/>
</dbReference>
<name>A0A3N6P8S9_NATCH</name>
<dbReference type="Proteomes" id="UP000282323">
    <property type="component" value="Unassembled WGS sequence"/>
</dbReference>
<dbReference type="AlphaFoldDB" id="A0A3N6P8S9"/>